<dbReference type="InterPro" id="IPR020806">
    <property type="entry name" value="PKS_PP-bd"/>
</dbReference>
<feature type="domain" description="Carrier" evidence="6">
    <location>
        <begin position="1417"/>
        <end position="1491"/>
    </location>
</feature>
<keyword evidence="2" id="KW-0597">Phosphoprotein</keyword>
<gene>
    <name evidence="7" type="ORF">KPSA3_00939</name>
</gene>
<dbReference type="InterPro" id="IPR029058">
    <property type="entry name" value="AB_hydrolase_fold"/>
</dbReference>
<dbReference type="GO" id="GO:0016740">
    <property type="term" value="F:transferase activity"/>
    <property type="evidence" value="ECO:0007669"/>
    <property type="project" value="UniProtKB-KW"/>
</dbReference>
<dbReference type="InterPro" id="IPR045851">
    <property type="entry name" value="AMP-bd_C_sf"/>
</dbReference>
<keyword evidence="4" id="KW-0808">Transferase</keyword>
<dbReference type="InterPro" id="IPR042099">
    <property type="entry name" value="ANL_N_sf"/>
</dbReference>
<sequence length="1901" mass="211323">MKSVFVLDTNADRILWLLTEATSLWMVYRMGIGSKTNSNKDQRSAAERILAQHLKSANRTPQQRTQLPIDTSALSYGQKRMWFLHLMDPNSAAYNIFSIAKLHGYVNLDALRQAFRALIHKHLSLRTSFQANENGQPESVVHGAVDADVVVIDNPESPEQCLNNFIWQPFDLGRAPLLKAVVIRTDDETCLMALVIHHIVADGWSLGILHEDLKSFYAAALALQSQPTTSNIDFSTFVAAEKAWIASEAGIRSRKFWKRQLHDLTQIELPMAKPRPAIANFRGKHIDLALPQGLVQSLEALAKQYDSSLYMVLGAALKVLLHRYSGQTDIVFGTPVANRPVEELEKVLGLFVNTVVLRTGIFPQASFISVLKAFRDTTLLALEHQRTPFEQVVEDLNPERSLSHNPLFQVLFTLQNVEAGKIELQGTRTELLKVDLDVARVDLEWTFWRRPTDARLRINYALDLFDEQVIREMASHYECLLNCIVQTPQQEISQLPLFHKLSSTNRTLDEQVWPDCGLHGLFLEAAQISPTAAAVSDKHQLLTFDQLSRQSASLAVQLLQSGVHQSDTVAICVERSVDIAVATLAVLRVGAAFVPINPTDPDDRRAFITSDSNAQAIIVSCADKGCDTIPSIVIGKVHDQPTPEQLRAIDVAVAPESPCYILYTSGTTGRPKGVLVSQGNIVNTMRACQLLHECSPSDVGLVLAASTFDVFYFELFISMLAGGQSRIVTQEEIFSPHAIDELLKTATIFQAVPGLMENLLTSMSQSASHSHESLRVVITGGDIVPADLLATLSHAFPKAKVFVAYGPTEATIFSTLYLYDEQRPVTGYPIGQPLEGVEVVIADEQGNMLPNDVTGEIWIGGRGVATGYINREAETRVRFIELNGRKYYRSGDRGRWNRALRTFEFRGRLDSQVKVRGFRIEPGEIEAVLTSLPGVHNAVVLAVGDPGSNCRLVACVTAQDAPLEQDRNTFEADVVAHWRTLFDQTHEISAPGTRDFTGWNSSYDQQPIAPLVMDEWLDGTVENILRCIPERRSTPPNVLEIGVGTGLLAQELAPRCARYVGTDFSTSVILKLRQKLRLSRVTNIELSVAEARNLPQFETLFDVIVVNSVSQYFPDMVYLTEVLDALRSQLAPDGIIYLGDVRNYCLLETFHASVQSARAPHLTNDELLPRIAKAVQDEPELNVNPCFFHKYAKKTGLMLRIEPRRGRHATEMNKYRYDVTLSRPSAACNYDSPALNWQEWHAENWTFENLAEQLRLRTNASFAFTGVPHDLLSDDLRRRDEIYSTATPCRLPDGVIPEALRELAAECGYTVSFNCSDHPDGYYDMVLSTAAHPTDMFATLAMRSFRSEPSADGNNPGARLKKVQLSNLIKEALSRRLPSYMLPSVITVLDTLPITSNGKIDRKRIPTIFSTTTDSRPPQSPSELLIARIWQDVLAYKVESVADDFFEVGGTSLLAISITVHLRQAGISLMPQVVFEHRTVELLARWIDTVQPHHEQPQVATHLEPSAAEPEIDFTRIDAGLNTWRHCAQVLLTGATGMLGIHILHELLCSYPHLKIVCLVRAQNDQAAQDRLASQYVWYFPQSEIDASVFSRRVRCIKGDLRERNLGLSDEVRSALTAACDRVIHAAADVRHVGSERDFFAVNTDGTERVIELCSQLAKPSLCHISTIGVAGRSMDGVARSINEYQLEVGQTPTEAYSASKIFAEHLIADFNKSGDYATVFRVGTVSPNSVSGKFQRNIDAHFFSRYVRAVMGLGVAADWTERRIQLIPADTMAQAVLLLGGQPLAAGRTFHIQTPNALPYGEFIQTLNELGYNINLVSAQEFEETLPILGRDKARVEDVGRILPMTYRGAGRPVALKHTVTDAWLDKLGFQYFKPTKSWIADFVAHGVEQGFFPPAGGAR</sequence>
<dbReference type="NCBIfam" id="TIGR01733">
    <property type="entry name" value="AA-adenyl-dom"/>
    <property type="match status" value="1"/>
</dbReference>
<evidence type="ECO:0000313" key="8">
    <source>
        <dbReference type="Proteomes" id="UP000248291"/>
    </source>
</evidence>
<dbReference type="Pfam" id="PF00550">
    <property type="entry name" value="PP-binding"/>
    <property type="match status" value="1"/>
</dbReference>
<dbReference type="CDD" id="cd05930">
    <property type="entry name" value="A_NRPS"/>
    <property type="match status" value="1"/>
</dbReference>
<dbReference type="Gene3D" id="3.40.50.150">
    <property type="entry name" value="Vaccinia Virus protein VP39"/>
    <property type="match status" value="1"/>
</dbReference>
<evidence type="ECO:0000256" key="3">
    <source>
        <dbReference type="ARBA" id="ARBA00022598"/>
    </source>
</evidence>
<dbReference type="RefSeq" id="WP_230462026.1">
    <property type="nucleotide sequence ID" value="NZ_CP017009.1"/>
</dbReference>
<dbReference type="GO" id="GO:0031177">
    <property type="term" value="F:phosphopantetheine binding"/>
    <property type="evidence" value="ECO:0007669"/>
    <property type="project" value="InterPro"/>
</dbReference>
<dbReference type="PANTHER" id="PTHR45527:SF1">
    <property type="entry name" value="FATTY ACID SYNTHASE"/>
    <property type="match status" value="1"/>
</dbReference>
<dbReference type="CDD" id="cd02440">
    <property type="entry name" value="AdoMet_MTases"/>
    <property type="match status" value="1"/>
</dbReference>
<dbReference type="Gene3D" id="3.40.50.1820">
    <property type="entry name" value="alpha/beta hydrolase"/>
    <property type="match status" value="1"/>
</dbReference>
<dbReference type="EMBL" id="BGKA01000032">
    <property type="protein sequence ID" value="GBH15020.1"/>
    <property type="molecule type" value="Genomic_DNA"/>
</dbReference>
<dbReference type="InterPro" id="IPR013120">
    <property type="entry name" value="FAR_NAD-bd"/>
</dbReference>
<dbReference type="Pfam" id="PF07993">
    <property type="entry name" value="NAD_binding_4"/>
    <property type="match status" value="1"/>
</dbReference>
<dbReference type="InterPro" id="IPR029063">
    <property type="entry name" value="SAM-dependent_MTases_sf"/>
</dbReference>
<dbReference type="InterPro" id="IPR013217">
    <property type="entry name" value="Methyltransf_12"/>
</dbReference>
<dbReference type="GO" id="GO:0043041">
    <property type="term" value="P:amino acid activation for nonribosomal peptide biosynthetic process"/>
    <property type="evidence" value="ECO:0007669"/>
    <property type="project" value="TreeGrafter"/>
</dbReference>
<dbReference type="GO" id="GO:0005737">
    <property type="term" value="C:cytoplasm"/>
    <property type="evidence" value="ECO:0007669"/>
    <property type="project" value="TreeGrafter"/>
</dbReference>
<dbReference type="Gene3D" id="3.30.300.30">
    <property type="match status" value="2"/>
</dbReference>
<accession>A0AAN4Q3B8</accession>
<dbReference type="InterPro" id="IPR020845">
    <property type="entry name" value="AMP-binding_CS"/>
</dbReference>
<evidence type="ECO:0000259" key="6">
    <source>
        <dbReference type="PROSITE" id="PS50075"/>
    </source>
</evidence>
<dbReference type="SUPFAM" id="SSF53335">
    <property type="entry name" value="S-adenosyl-L-methionine-dependent methyltransferases"/>
    <property type="match status" value="1"/>
</dbReference>
<dbReference type="GO" id="GO:0009403">
    <property type="term" value="P:toxin biosynthetic process"/>
    <property type="evidence" value="ECO:0007669"/>
    <property type="project" value="UniProtKB-ARBA"/>
</dbReference>
<keyword evidence="3" id="KW-0436">Ligase</keyword>
<evidence type="ECO:0000256" key="4">
    <source>
        <dbReference type="ARBA" id="ARBA00022679"/>
    </source>
</evidence>
<dbReference type="SUPFAM" id="SSF47336">
    <property type="entry name" value="ACP-like"/>
    <property type="match status" value="1"/>
</dbReference>
<dbReference type="Pfam" id="PF08242">
    <property type="entry name" value="Methyltransf_12"/>
    <property type="match status" value="1"/>
</dbReference>
<keyword evidence="5" id="KW-0677">Repeat</keyword>
<dbReference type="PROSITE" id="PS00455">
    <property type="entry name" value="AMP_BINDING"/>
    <property type="match status" value="1"/>
</dbReference>
<dbReference type="InterPro" id="IPR010071">
    <property type="entry name" value="AA_adenyl_dom"/>
</dbReference>
<evidence type="ECO:0000256" key="2">
    <source>
        <dbReference type="ARBA" id="ARBA00022553"/>
    </source>
</evidence>
<dbReference type="Pfam" id="PF00501">
    <property type="entry name" value="AMP-binding"/>
    <property type="match status" value="1"/>
</dbReference>
<dbReference type="InterPro" id="IPR000873">
    <property type="entry name" value="AMP-dep_synth/lig_dom"/>
</dbReference>
<dbReference type="Gene3D" id="3.30.559.10">
    <property type="entry name" value="Chloramphenicol acetyltransferase-like domain"/>
    <property type="match status" value="1"/>
</dbReference>
<proteinExistence type="predicted"/>
<evidence type="ECO:0000256" key="5">
    <source>
        <dbReference type="ARBA" id="ARBA00022737"/>
    </source>
</evidence>
<keyword evidence="1" id="KW-0596">Phosphopantetheine</keyword>
<dbReference type="Proteomes" id="UP000248291">
    <property type="component" value="Unassembled WGS sequence"/>
</dbReference>
<dbReference type="Pfam" id="PF00668">
    <property type="entry name" value="Condensation"/>
    <property type="match status" value="1"/>
</dbReference>
<comment type="caution">
    <text evidence="7">The sequence shown here is derived from an EMBL/GenBank/DDBJ whole genome shotgun (WGS) entry which is preliminary data.</text>
</comment>
<reference evidence="7 8" key="1">
    <citation type="submission" date="2018-04" db="EMBL/GenBank/DDBJ databases">
        <title>Draft genome sequence of Pseudomonas syringae pv. actinidiae biovar 3 strains isolated from kiwifruit in Kagawa prefecture.</title>
        <authorList>
            <person name="Tabuchi M."/>
            <person name="Saito M."/>
            <person name="Fujiwara S."/>
            <person name="Sasa N."/>
            <person name="Akimitsu K."/>
            <person name="Gomi K."/>
            <person name="Konishi-Sugita S."/>
            <person name="Hamano K."/>
            <person name="Kataoka I."/>
        </authorList>
    </citation>
    <scope>NUCLEOTIDE SEQUENCE [LARGE SCALE GENOMIC DNA]</scope>
    <source>
        <strain evidence="7 8">MAFF212211</strain>
    </source>
</reference>
<protein>
    <submittedName>
        <fullName evidence="7">Non-ribosomal peptide synthetase component F</fullName>
    </submittedName>
</protein>
<name>A0AAN4Q3B8_PSESF</name>
<dbReference type="InterPro" id="IPR036291">
    <property type="entry name" value="NAD(P)-bd_dom_sf"/>
</dbReference>
<dbReference type="SUPFAM" id="SSF56801">
    <property type="entry name" value="Acetyl-CoA synthetase-like"/>
    <property type="match status" value="1"/>
</dbReference>
<dbReference type="InterPro" id="IPR009081">
    <property type="entry name" value="PP-bd_ACP"/>
</dbReference>
<evidence type="ECO:0000313" key="7">
    <source>
        <dbReference type="EMBL" id="GBH15020.1"/>
    </source>
</evidence>
<dbReference type="GO" id="GO:0016874">
    <property type="term" value="F:ligase activity"/>
    <property type="evidence" value="ECO:0007669"/>
    <property type="project" value="UniProtKB-KW"/>
</dbReference>
<organism evidence="7 8">
    <name type="scientific">Pseudomonas syringae pv. actinidiae</name>
    <dbReference type="NCBI Taxonomy" id="103796"/>
    <lineage>
        <taxon>Bacteria</taxon>
        <taxon>Pseudomonadati</taxon>
        <taxon>Pseudomonadota</taxon>
        <taxon>Gammaproteobacteria</taxon>
        <taxon>Pseudomonadales</taxon>
        <taxon>Pseudomonadaceae</taxon>
        <taxon>Pseudomonas</taxon>
        <taxon>Pseudomonas syringae</taxon>
    </lineage>
</organism>
<dbReference type="InterPro" id="IPR036736">
    <property type="entry name" value="ACP-like_sf"/>
</dbReference>
<dbReference type="InterPro" id="IPR001242">
    <property type="entry name" value="Condensation_dom"/>
</dbReference>
<dbReference type="SUPFAM" id="SSF52777">
    <property type="entry name" value="CoA-dependent acyltransferases"/>
    <property type="match status" value="2"/>
</dbReference>
<dbReference type="Gene3D" id="3.40.50.720">
    <property type="entry name" value="NAD(P)-binding Rossmann-like Domain"/>
    <property type="match status" value="1"/>
</dbReference>
<dbReference type="InterPro" id="IPR023213">
    <property type="entry name" value="CAT-like_dom_sf"/>
</dbReference>
<dbReference type="Gene3D" id="3.40.50.12780">
    <property type="entry name" value="N-terminal domain of ligase-like"/>
    <property type="match status" value="1"/>
</dbReference>
<dbReference type="SUPFAM" id="SSF51735">
    <property type="entry name" value="NAD(P)-binding Rossmann-fold domains"/>
    <property type="match status" value="1"/>
</dbReference>
<dbReference type="PANTHER" id="PTHR45527">
    <property type="entry name" value="NONRIBOSOMAL PEPTIDE SYNTHETASE"/>
    <property type="match status" value="1"/>
</dbReference>
<dbReference type="Gene3D" id="3.30.559.30">
    <property type="entry name" value="Nonribosomal peptide synthetase, condensation domain"/>
    <property type="match status" value="1"/>
</dbReference>
<dbReference type="SMART" id="SM00823">
    <property type="entry name" value="PKS_PP"/>
    <property type="match status" value="1"/>
</dbReference>
<dbReference type="CDD" id="cd19531">
    <property type="entry name" value="LCL_NRPS-like"/>
    <property type="match status" value="1"/>
</dbReference>
<evidence type="ECO:0000256" key="1">
    <source>
        <dbReference type="ARBA" id="ARBA00022450"/>
    </source>
</evidence>
<dbReference type="PROSITE" id="PS50075">
    <property type="entry name" value="CARRIER"/>
    <property type="match status" value="1"/>
</dbReference>